<organism evidence="1">
    <name type="scientific">Siphoviridae sp. ctqK313</name>
    <dbReference type="NCBI Taxonomy" id="2827946"/>
    <lineage>
        <taxon>Viruses</taxon>
        <taxon>Duplodnaviria</taxon>
        <taxon>Heunggongvirae</taxon>
        <taxon>Uroviricota</taxon>
        <taxon>Caudoviricetes</taxon>
    </lineage>
</organism>
<dbReference type="EMBL" id="BK032785">
    <property type="protein sequence ID" value="DAF60284.1"/>
    <property type="molecule type" value="Genomic_DNA"/>
</dbReference>
<name>A0A8S5TAD6_9CAUD</name>
<dbReference type="Gene3D" id="1.10.10.10">
    <property type="entry name" value="Winged helix-like DNA-binding domain superfamily/Winged helix DNA-binding domain"/>
    <property type="match status" value="1"/>
</dbReference>
<dbReference type="SUPFAM" id="SSF46785">
    <property type="entry name" value="Winged helix' DNA-binding domain"/>
    <property type="match status" value="1"/>
</dbReference>
<proteinExistence type="predicted"/>
<dbReference type="InterPro" id="IPR036388">
    <property type="entry name" value="WH-like_DNA-bd_sf"/>
</dbReference>
<evidence type="ECO:0000313" key="1">
    <source>
        <dbReference type="EMBL" id="DAF60284.1"/>
    </source>
</evidence>
<protein>
    <submittedName>
        <fullName evidence="1">Uncharacterized protein</fullName>
    </submittedName>
</protein>
<reference evidence="1" key="1">
    <citation type="journal article" date="2021" name="Proc. Natl. Acad. Sci. U.S.A.">
        <title>A Catalog of Tens of Thousands of Viruses from Human Metagenomes Reveals Hidden Associations with Chronic Diseases.</title>
        <authorList>
            <person name="Tisza M.J."/>
            <person name="Buck C.B."/>
        </authorList>
    </citation>
    <scope>NUCLEOTIDE SEQUENCE</scope>
    <source>
        <strain evidence="1">CtqK313</strain>
    </source>
</reference>
<sequence>MYNTKNRYEQGQALRKEIYMYIVSYIKLVGYAPSITEISEKVDAGRATVWKHVNQLIDDDLLRTNHPSTDRAYTPVGYGFGKVKK</sequence>
<dbReference type="InterPro" id="IPR036390">
    <property type="entry name" value="WH_DNA-bd_sf"/>
</dbReference>
<accession>A0A8S5TAD6</accession>